<gene>
    <name evidence="1" type="ORF">FD09_GL000809</name>
</gene>
<dbReference type="Proteomes" id="UP000051330">
    <property type="component" value="Unassembled WGS sequence"/>
</dbReference>
<dbReference type="AlphaFoldDB" id="A0A0R1N130"/>
<sequence length="157" mass="17179">MLNKAYASVTTTADYAAVSASVKTANLLVRENGLIIDEDNKLAYPAIEPRSLPDDQVYLGWDGIHEIFRSNAAVQNRVNYLNAVGTSLTASGVAAGLVGGPAGWLIGSIVGVIQFGVYNPSSQATALKEYNMKHKNDRIWMITPWKVWDYYFGVQHD</sequence>
<accession>A0A0R1N130</accession>
<dbReference type="EMBL" id="AZEC01000013">
    <property type="protein sequence ID" value="KRL11082.1"/>
    <property type="molecule type" value="Genomic_DNA"/>
</dbReference>
<proteinExistence type="predicted"/>
<comment type="caution">
    <text evidence="1">The sequence shown here is derived from an EMBL/GenBank/DDBJ whole genome shotgun (WGS) entry which is preliminary data.</text>
</comment>
<reference evidence="1 2" key="1">
    <citation type="journal article" date="2015" name="Genome Announc.">
        <title>Expanding the biotechnology potential of lactobacilli through comparative genomics of 213 strains and associated genera.</title>
        <authorList>
            <person name="Sun Z."/>
            <person name="Harris H.M."/>
            <person name="McCann A."/>
            <person name="Guo C."/>
            <person name="Argimon S."/>
            <person name="Zhang W."/>
            <person name="Yang X."/>
            <person name="Jeffery I.B."/>
            <person name="Cooney J.C."/>
            <person name="Kagawa T.F."/>
            <person name="Liu W."/>
            <person name="Song Y."/>
            <person name="Salvetti E."/>
            <person name="Wrobel A."/>
            <person name="Rasinkangas P."/>
            <person name="Parkhill J."/>
            <person name="Rea M.C."/>
            <person name="O'Sullivan O."/>
            <person name="Ritari J."/>
            <person name="Douillard F.P."/>
            <person name="Paul Ross R."/>
            <person name="Yang R."/>
            <person name="Briner A.E."/>
            <person name="Felis G.E."/>
            <person name="de Vos W.M."/>
            <person name="Barrangou R."/>
            <person name="Klaenhammer T.R."/>
            <person name="Caufield P.W."/>
            <person name="Cui Y."/>
            <person name="Zhang H."/>
            <person name="O'Toole P.W."/>
        </authorList>
    </citation>
    <scope>NUCLEOTIDE SEQUENCE [LARGE SCALE GENOMIC DNA]</scope>
    <source>
        <strain evidence="1 2">DSM 12744</strain>
    </source>
</reference>
<dbReference type="PATRIC" id="fig|1423792.3.peg.823"/>
<protein>
    <submittedName>
        <fullName evidence="1">Uncharacterized protein</fullName>
    </submittedName>
</protein>
<name>A0A0R1N130_9LACO</name>
<evidence type="ECO:0000313" key="2">
    <source>
        <dbReference type="Proteomes" id="UP000051330"/>
    </source>
</evidence>
<evidence type="ECO:0000313" key="1">
    <source>
        <dbReference type="EMBL" id="KRL11082.1"/>
    </source>
</evidence>
<keyword evidence="2" id="KW-1185">Reference proteome</keyword>
<organism evidence="1 2">
    <name type="scientific">Schleiferilactobacillus perolens DSM 12744</name>
    <dbReference type="NCBI Taxonomy" id="1423792"/>
    <lineage>
        <taxon>Bacteria</taxon>
        <taxon>Bacillati</taxon>
        <taxon>Bacillota</taxon>
        <taxon>Bacilli</taxon>
        <taxon>Lactobacillales</taxon>
        <taxon>Lactobacillaceae</taxon>
        <taxon>Schleiferilactobacillus</taxon>
    </lineage>
</organism>